<dbReference type="EMBL" id="CABFPH010000065">
    <property type="protein sequence ID" value="VUD73273.1"/>
    <property type="molecule type" value="Genomic_DNA"/>
</dbReference>
<evidence type="ECO:0000313" key="2">
    <source>
        <dbReference type="Proteomes" id="UP000410984"/>
    </source>
</evidence>
<dbReference type="AlphaFoldDB" id="A0A509EJA0"/>
<proteinExistence type="predicted"/>
<gene>
    <name evidence="1" type="ORF">MET9862_03888</name>
</gene>
<dbReference type="OrthoDB" id="8163005at2"/>
<organism evidence="1 2">
    <name type="scientific">Methylobacterium symbioticum</name>
    <dbReference type="NCBI Taxonomy" id="2584084"/>
    <lineage>
        <taxon>Bacteria</taxon>
        <taxon>Pseudomonadati</taxon>
        <taxon>Pseudomonadota</taxon>
        <taxon>Alphaproteobacteria</taxon>
        <taxon>Hyphomicrobiales</taxon>
        <taxon>Methylobacteriaceae</taxon>
        <taxon>Methylobacterium</taxon>
    </lineage>
</organism>
<reference evidence="1 2" key="1">
    <citation type="submission" date="2019-06" db="EMBL/GenBank/DDBJ databases">
        <authorList>
            <person name="Rodrigo-Torres L."/>
            <person name="Arahal R. D."/>
            <person name="Lucena T."/>
        </authorList>
    </citation>
    <scope>NUCLEOTIDE SEQUENCE [LARGE SCALE GENOMIC DNA]</scope>
    <source>
        <strain evidence="1 2">SB0023/3</strain>
    </source>
</reference>
<sequence>MARAILLPPSAFATWISTIGMFGRWGDEPIKLNQYVSGSHENGFNYTSDGLQNQIVRMKSVAGPTMGQGPAKNTKQWANIGKGQGYVADFILVWEWIYDNFDAVQKLKVDLKHDEKDGKGSQKTVVERIGVPMSEFLTSKSDFATGMQKFIAKRGYGWDCIGFVFNYLYQINVYTAYPGYLPHQYLKVGSGFSRTWNLQDVQPLSLLIFGTPENGYHIVIVDSIQSYSASEVKLTIAQCSSGGPQYNQNIRLLPTQDKGFFQLSGPSPVQGRVFIATNPQLQAVYPNSKPGGNSWLDLVA</sequence>
<evidence type="ECO:0000313" key="1">
    <source>
        <dbReference type="EMBL" id="VUD73273.1"/>
    </source>
</evidence>
<accession>A0A509EJA0</accession>
<protein>
    <submittedName>
        <fullName evidence="1">Uncharacterized protein</fullName>
    </submittedName>
</protein>
<dbReference type="Proteomes" id="UP000410984">
    <property type="component" value="Unassembled WGS sequence"/>
</dbReference>
<keyword evidence="2" id="KW-1185">Reference proteome</keyword>
<name>A0A509EJA0_9HYPH</name>
<dbReference type="RefSeq" id="WP_142584534.1">
    <property type="nucleotide sequence ID" value="NZ_CABFPH010000065.1"/>
</dbReference>